<dbReference type="GO" id="GO:0051748">
    <property type="term" value="F:UTP-monosaccharide-1-phosphate uridylyltransferase activity"/>
    <property type="evidence" value="ECO:0007669"/>
    <property type="project" value="UniProtKB-EC"/>
</dbReference>
<dbReference type="InterPro" id="IPR029044">
    <property type="entry name" value="Nucleotide-diphossugar_trans"/>
</dbReference>
<dbReference type="AlphaFoldDB" id="A0A7S0YY33"/>
<organism evidence="9">
    <name type="scientific">Hemiselmis tepida</name>
    <dbReference type="NCBI Taxonomy" id="464990"/>
    <lineage>
        <taxon>Eukaryota</taxon>
        <taxon>Cryptophyceae</taxon>
        <taxon>Cryptomonadales</taxon>
        <taxon>Hemiselmidaceae</taxon>
        <taxon>Hemiselmis</taxon>
    </lineage>
</organism>
<dbReference type="SUPFAM" id="SSF53448">
    <property type="entry name" value="Nucleotide-diphospho-sugar transferases"/>
    <property type="match status" value="1"/>
</dbReference>
<dbReference type="InterPro" id="IPR002618">
    <property type="entry name" value="UDPGP_fam"/>
</dbReference>
<evidence type="ECO:0000256" key="4">
    <source>
        <dbReference type="ARBA" id="ARBA00022695"/>
    </source>
</evidence>
<keyword evidence="3" id="KW-0808">Transferase</keyword>
<dbReference type="InterPro" id="IPR039741">
    <property type="entry name" value="UDP-sugar_pyrophosphorylase"/>
</dbReference>
<keyword evidence="8" id="KW-0732">Signal</keyword>
<evidence type="ECO:0000256" key="6">
    <source>
        <dbReference type="ARBA" id="ARBA00039080"/>
    </source>
</evidence>
<dbReference type="Pfam" id="PF01704">
    <property type="entry name" value="UDPGP"/>
    <property type="match status" value="1"/>
</dbReference>
<evidence type="ECO:0000256" key="2">
    <source>
        <dbReference type="ARBA" id="ARBA00001946"/>
    </source>
</evidence>
<evidence type="ECO:0000313" key="9">
    <source>
        <dbReference type="EMBL" id="CAD8802827.1"/>
    </source>
</evidence>
<feature type="chain" id="PRO_5030756661" description="UTP-monosaccharide-1-phosphate uridylyltransferase" evidence="8">
    <location>
        <begin position="29"/>
        <end position="636"/>
    </location>
</feature>
<evidence type="ECO:0000256" key="8">
    <source>
        <dbReference type="SAM" id="SignalP"/>
    </source>
</evidence>
<proteinExistence type="inferred from homology"/>
<comment type="cofactor">
    <cofactor evidence="1">
        <name>Mn(2+)</name>
        <dbReference type="ChEBI" id="CHEBI:29035"/>
    </cofactor>
</comment>
<dbReference type="PANTHER" id="PTHR11952:SF9">
    <property type="entry name" value="UDP-SUGAR PYROPHOSPHORYLASE"/>
    <property type="match status" value="1"/>
</dbReference>
<evidence type="ECO:0000256" key="7">
    <source>
        <dbReference type="ARBA" id="ARBA00048259"/>
    </source>
</evidence>
<comment type="similarity">
    <text evidence="5">Belongs to the USP family.</text>
</comment>
<sequence length="636" mass="68167">MATVGSAPSSARPLALLLLALAAHGGAALVAPPSYCKLSRSPHLTPLRGGSGAQRLSGEQVKSKLLELGQEHLFEGLSEDQQEGLLSQAVELNSQLPGGLEGYVSSARRLLRESAEGVNPFDGFAPSVPTGEVLDPEAPEYIQMEAAGQQELKHAGFVLVAGGLGERLGYDGIKVSLPLYEAERRCFLHLYISHILDMQRRGGGGPIPLAIMTSGDTHDLTVALLAENANFGMEKDQITVMRQNKVPALVDARARFAASGGLIDTKPHGHGDVHTLMHQHGVVKAWAGMGVKWVVFFQDTNSLIFRSLPAILGVSATRQFDVNSVCVPRTPGEAVGGICRLEHPDGRRYTVNVEYNQLDPLLRSSEGFGGGDVAGESGYSPFPGNINILVFGLDRYQRVLQDTGGRMSEFVNPKYADGSKTAFKKPARLECMMQDFPLLLPPDASVGFTQLDRWLCFSPVKNRLADAAAKAASGLPPECAGTAEADAMRMNARILSMSGVSIPLEGSRGTYGGVPLSFPPLVMLLPSFGTGLTDINSRIGPDADVEVSGRSALLLEGEVNVEGRLHLDGALEIRAVSGASVTVRSLTVRNDGWAVRAATQQEQDDDEMVRMRGYKVDKKETRVFVFDTPGEFVIDE</sequence>
<evidence type="ECO:0000256" key="1">
    <source>
        <dbReference type="ARBA" id="ARBA00001936"/>
    </source>
</evidence>
<comment type="catalytic activity">
    <reaction evidence="7">
        <text>a monosaccharide 1-phosphate + UTP + H(+) = a UDP-monosaccharide + diphosphate</text>
        <dbReference type="Rhea" id="RHEA:13205"/>
        <dbReference type="ChEBI" id="CHEBI:15378"/>
        <dbReference type="ChEBI" id="CHEBI:33019"/>
        <dbReference type="ChEBI" id="CHEBI:46398"/>
        <dbReference type="ChEBI" id="CHEBI:140358"/>
        <dbReference type="ChEBI" id="CHEBI:140359"/>
        <dbReference type="EC" id="2.7.7.64"/>
    </reaction>
</comment>
<feature type="signal peptide" evidence="8">
    <location>
        <begin position="1"/>
        <end position="28"/>
    </location>
</feature>
<dbReference type="Gene3D" id="3.90.550.10">
    <property type="entry name" value="Spore Coat Polysaccharide Biosynthesis Protein SpsA, Chain A"/>
    <property type="match status" value="1"/>
</dbReference>
<evidence type="ECO:0000256" key="3">
    <source>
        <dbReference type="ARBA" id="ARBA00022679"/>
    </source>
</evidence>
<keyword evidence="4" id="KW-0548">Nucleotidyltransferase</keyword>
<comment type="cofactor">
    <cofactor evidence="2">
        <name>Mg(2+)</name>
        <dbReference type="ChEBI" id="CHEBI:18420"/>
    </cofactor>
</comment>
<name>A0A7S0YY33_9CRYP</name>
<dbReference type="Gene3D" id="2.160.10.30">
    <property type="match status" value="1"/>
</dbReference>
<protein>
    <recommendedName>
        <fullName evidence="6">UTP-monosaccharide-1-phosphate uridylyltransferase</fullName>
        <ecNumber evidence="6">2.7.7.64</ecNumber>
    </recommendedName>
</protein>
<dbReference type="GO" id="GO:0006048">
    <property type="term" value="P:UDP-N-acetylglucosamine biosynthetic process"/>
    <property type="evidence" value="ECO:0007669"/>
    <property type="project" value="TreeGrafter"/>
</dbReference>
<dbReference type="PANTHER" id="PTHR11952">
    <property type="entry name" value="UDP- GLUCOSE PYROPHOSPHORYLASE"/>
    <property type="match status" value="1"/>
</dbReference>
<reference evidence="9" key="1">
    <citation type="submission" date="2021-01" db="EMBL/GenBank/DDBJ databases">
        <authorList>
            <person name="Corre E."/>
            <person name="Pelletier E."/>
            <person name="Niang G."/>
            <person name="Scheremetjew M."/>
            <person name="Finn R."/>
            <person name="Kale V."/>
            <person name="Holt S."/>
            <person name="Cochrane G."/>
            <person name="Meng A."/>
            <person name="Brown T."/>
            <person name="Cohen L."/>
        </authorList>
    </citation>
    <scope>NUCLEOTIDE SEQUENCE</scope>
    <source>
        <strain evidence="9">CCMP443</strain>
    </source>
</reference>
<dbReference type="EC" id="2.7.7.64" evidence="6"/>
<gene>
    <name evidence="9" type="ORF">HTEP1355_LOCUS16505</name>
</gene>
<dbReference type="EMBL" id="HBFN01028598">
    <property type="protein sequence ID" value="CAD8802827.1"/>
    <property type="molecule type" value="Transcribed_RNA"/>
</dbReference>
<dbReference type="GO" id="GO:0003977">
    <property type="term" value="F:UDP-N-acetylglucosamine diphosphorylase activity"/>
    <property type="evidence" value="ECO:0007669"/>
    <property type="project" value="TreeGrafter"/>
</dbReference>
<evidence type="ECO:0000256" key="5">
    <source>
        <dbReference type="ARBA" id="ARBA00038047"/>
    </source>
</evidence>
<accession>A0A7S0YY33</accession>